<keyword evidence="6" id="KW-1185">Reference proteome</keyword>
<feature type="region of interest" description="Disordered" evidence="3">
    <location>
        <begin position="1"/>
        <end position="33"/>
    </location>
</feature>
<accession>A0ABP1RE29</accession>
<evidence type="ECO:0000259" key="4">
    <source>
        <dbReference type="PROSITE" id="PS50893"/>
    </source>
</evidence>
<dbReference type="InterPro" id="IPR003439">
    <property type="entry name" value="ABC_transporter-like_ATP-bd"/>
</dbReference>
<keyword evidence="1" id="KW-0547">Nucleotide-binding</keyword>
<evidence type="ECO:0000256" key="1">
    <source>
        <dbReference type="ARBA" id="ARBA00022741"/>
    </source>
</evidence>
<evidence type="ECO:0000313" key="6">
    <source>
        <dbReference type="Proteomes" id="UP001642540"/>
    </source>
</evidence>
<dbReference type="PANTHER" id="PTHR19229:SF250">
    <property type="entry name" value="ABC TRANSPORTER DOMAIN-CONTAINING PROTEIN-RELATED"/>
    <property type="match status" value="1"/>
</dbReference>
<dbReference type="InterPro" id="IPR026082">
    <property type="entry name" value="ABCA"/>
</dbReference>
<reference evidence="5 6" key="1">
    <citation type="submission" date="2024-08" db="EMBL/GenBank/DDBJ databases">
        <authorList>
            <person name="Cucini C."/>
            <person name="Frati F."/>
        </authorList>
    </citation>
    <scope>NUCLEOTIDE SEQUENCE [LARGE SCALE GENOMIC DNA]</scope>
</reference>
<dbReference type="InterPro" id="IPR027417">
    <property type="entry name" value="P-loop_NTPase"/>
</dbReference>
<dbReference type="Proteomes" id="UP001642540">
    <property type="component" value="Unassembled WGS sequence"/>
</dbReference>
<dbReference type="PROSITE" id="PS50893">
    <property type="entry name" value="ABC_TRANSPORTER_2"/>
    <property type="match status" value="1"/>
</dbReference>
<dbReference type="PANTHER" id="PTHR19229">
    <property type="entry name" value="ATP-BINDING CASSETTE TRANSPORTER SUBFAMILY A ABCA"/>
    <property type="match status" value="1"/>
</dbReference>
<dbReference type="Gene3D" id="3.40.50.300">
    <property type="entry name" value="P-loop containing nucleotide triphosphate hydrolases"/>
    <property type="match status" value="2"/>
</dbReference>
<keyword evidence="2" id="KW-0067">ATP-binding</keyword>
<gene>
    <name evidence="5" type="ORF">ODALV1_LOCUS21700</name>
</gene>
<feature type="domain" description="ABC transporter" evidence="4">
    <location>
        <begin position="431"/>
        <end position="639"/>
    </location>
</feature>
<evidence type="ECO:0000256" key="3">
    <source>
        <dbReference type="SAM" id="MobiDB-lite"/>
    </source>
</evidence>
<dbReference type="InterPro" id="IPR003593">
    <property type="entry name" value="AAA+_ATPase"/>
</dbReference>
<evidence type="ECO:0000313" key="5">
    <source>
        <dbReference type="EMBL" id="CAL8127122.1"/>
    </source>
</evidence>
<feature type="compositionally biased region" description="Low complexity" evidence="3">
    <location>
        <begin position="1"/>
        <end position="19"/>
    </location>
</feature>
<evidence type="ECO:0000256" key="2">
    <source>
        <dbReference type="ARBA" id="ARBA00022840"/>
    </source>
</evidence>
<dbReference type="Pfam" id="PF00005">
    <property type="entry name" value="ABC_tran"/>
    <property type="match status" value="1"/>
</dbReference>
<sequence>MEAPPSDETSPPESPTGSPKQAKRRSFGSDDPTRIWDDLPKHLKIKKRTAYIRRHSDLMVTSNYRKFTLLMWKNYINTKRQWKTSTVQLTAPAFLVTILVIIVSNRQDSHYEQRIYDPFNIDVMPASTFGQECKSIYLQPDTPAIREFKDHLQNAISRNLEYKFSQDDLDVIPYRSDLCALIEFKEYDPIIVDSNSTSTVIRYDIRFPGVLDSGRSKSSLTSIGKRWDTSFRFPPYLIDGPREITDPYGGHPGYYKHGFLYIQHLIAMELAEIIYVKEKMKRNTVPPIYSADHFKDEFKFWQRIASCIFFNTAIAIGCHIISEVEALDEGLNWHNVFGHNIKDFSLGWVMITMVLVGLLKFLLAQYISKVFPDAGIQSLPWNFMFTSWFWNDQLPPDDSHVPYARNDEKSFEENHPQYFEDDSNTKRRKELSIENVSKYHRKLRALHKLNLICHQGNVTVLLGDQGSGKSTLLQMLNGTMAPSSGTIFLSRKDLYKNPVHGRAFVGYLKGLTNRIEAYEEVERFLQITMLADYRDTRVCDLTKSSQRMLMVATAFCGGSRVVLLDDPTLNLSAAQQRVLWDFTGQEKKHRTILVAMDLVHEVDSVVDRIVLLHYGQMTCKGSPEFLQNNFGGGYHLEIESEQINPKNLVEVLISRRVSGSRLFTIHENTLDFYLPQSQTASFPGLLEELETSQETYGIKSFKINFITLEELHLRLKRKSASLDDVVTADTDNKPRKSKIRRRLTSRTIEEALPETDFKPMSDKAGKLREFRLMFLKNVRYTWRKTGLLLLAVNETYPNA</sequence>
<dbReference type="SMART" id="SM00382">
    <property type="entry name" value="AAA"/>
    <property type="match status" value="1"/>
</dbReference>
<dbReference type="EMBL" id="CAXLJM020000072">
    <property type="protein sequence ID" value="CAL8127122.1"/>
    <property type="molecule type" value="Genomic_DNA"/>
</dbReference>
<name>A0ABP1RE29_9HEXA</name>
<comment type="caution">
    <text evidence="5">The sequence shown here is derived from an EMBL/GenBank/DDBJ whole genome shotgun (WGS) entry which is preliminary data.</text>
</comment>
<protein>
    <recommendedName>
        <fullName evidence="4">ABC transporter domain-containing protein</fullName>
    </recommendedName>
</protein>
<organism evidence="5 6">
    <name type="scientific">Orchesella dallaii</name>
    <dbReference type="NCBI Taxonomy" id="48710"/>
    <lineage>
        <taxon>Eukaryota</taxon>
        <taxon>Metazoa</taxon>
        <taxon>Ecdysozoa</taxon>
        <taxon>Arthropoda</taxon>
        <taxon>Hexapoda</taxon>
        <taxon>Collembola</taxon>
        <taxon>Entomobryomorpha</taxon>
        <taxon>Entomobryoidea</taxon>
        <taxon>Orchesellidae</taxon>
        <taxon>Orchesellinae</taxon>
        <taxon>Orchesella</taxon>
    </lineage>
</organism>
<dbReference type="SUPFAM" id="SSF52540">
    <property type="entry name" value="P-loop containing nucleoside triphosphate hydrolases"/>
    <property type="match status" value="1"/>
</dbReference>
<proteinExistence type="predicted"/>